<dbReference type="WBParaSite" id="Hba_12488">
    <property type="protein sequence ID" value="Hba_12488"/>
    <property type="gene ID" value="Hba_12488"/>
</dbReference>
<keyword evidence="1" id="KW-1185">Reference proteome</keyword>
<dbReference type="Proteomes" id="UP000095283">
    <property type="component" value="Unplaced"/>
</dbReference>
<evidence type="ECO:0000313" key="2">
    <source>
        <dbReference type="WBParaSite" id="Hba_12488"/>
    </source>
</evidence>
<name>A0A1I7X4G1_HETBA</name>
<sequence length="109" mass="12816">MEVILVAAHLSYTTPSYIDSDTIRRMKRYQHDGTPMIRSMYENRIGHLERSLSREKISKDRVTTTESISSLCTILTYIYYHIYKFVLYVENQFMLSSDRAPKAVTKRLA</sequence>
<dbReference type="AlphaFoldDB" id="A0A1I7X4G1"/>
<accession>A0A1I7X4G1</accession>
<evidence type="ECO:0000313" key="1">
    <source>
        <dbReference type="Proteomes" id="UP000095283"/>
    </source>
</evidence>
<reference evidence="2" key="1">
    <citation type="submission" date="2016-11" db="UniProtKB">
        <authorList>
            <consortium name="WormBaseParasite"/>
        </authorList>
    </citation>
    <scope>IDENTIFICATION</scope>
</reference>
<protein>
    <submittedName>
        <fullName evidence="2">Transposase</fullName>
    </submittedName>
</protein>
<organism evidence="1 2">
    <name type="scientific">Heterorhabditis bacteriophora</name>
    <name type="common">Entomopathogenic nematode worm</name>
    <dbReference type="NCBI Taxonomy" id="37862"/>
    <lineage>
        <taxon>Eukaryota</taxon>
        <taxon>Metazoa</taxon>
        <taxon>Ecdysozoa</taxon>
        <taxon>Nematoda</taxon>
        <taxon>Chromadorea</taxon>
        <taxon>Rhabditida</taxon>
        <taxon>Rhabditina</taxon>
        <taxon>Rhabditomorpha</taxon>
        <taxon>Strongyloidea</taxon>
        <taxon>Heterorhabditidae</taxon>
        <taxon>Heterorhabditis</taxon>
    </lineage>
</organism>
<proteinExistence type="predicted"/>